<evidence type="ECO:0000256" key="1">
    <source>
        <dbReference type="ARBA" id="ARBA00023098"/>
    </source>
</evidence>
<dbReference type="PANTHER" id="PTHR46394:SF1">
    <property type="entry name" value="PNPLA DOMAIN-CONTAINING PROTEIN"/>
    <property type="match status" value="1"/>
</dbReference>
<protein>
    <recommendedName>
        <fullName evidence="2">PNPLA domain-containing protein</fullName>
    </recommendedName>
</protein>
<dbReference type="InterPro" id="IPR016035">
    <property type="entry name" value="Acyl_Trfase/lysoPLipase"/>
</dbReference>
<evidence type="ECO:0000259" key="2">
    <source>
        <dbReference type="PROSITE" id="PS51635"/>
    </source>
</evidence>
<dbReference type="GO" id="GO:0006629">
    <property type="term" value="P:lipid metabolic process"/>
    <property type="evidence" value="ECO:0007669"/>
    <property type="project" value="UniProtKB-KW"/>
</dbReference>
<organism evidence="3">
    <name type="scientific">viral metagenome</name>
    <dbReference type="NCBI Taxonomy" id="1070528"/>
    <lineage>
        <taxon>unclassified sequences</taxon>
        <taxon>metagenomes</taxon>
        <taxon>organismal metagenomes</taxon>
    </lineage>
</organism>
<proteinExistence type="predicted"/>
<dbReference type="PANTHER" id="PTHR46394">
    <property type="entry name" value="ANNEXIN"/>
    <property type="match status" value="1"/>
</dbReference>
<dbReference type="Pfam" id="PF01734">
    <property type="entry name" value="Patatin"/>
    <property type="match status" value="1"/>
</dbReference>
<dbReference type="SUPFAM" id="SSF52151">
    <property type="entry name" value="FabD/lysophospholipase-like"/>
    <property type="match status" value="1"/>
</dbReference>
<sequence>MNITYTQTDKYILELFNSNIVTEFIDTPNTDNIICYDNFYNMTNTKHNFITIDKHVNCLQNFTILKTSTNINWQDLCNPFNVEKVVFSGGGSRGIIYIGSILGLYKLHTLFYLNTFIGTSAGALTSLILSCITPSKEIFNIAKNNSINDNIKTDIFIDAIKFFVNRLWKRNLSSFYATPSYSFFGLLGSLSSLLKDNSLYDNEKSGFNIWIAFICKNICKIMGNKLDEKIIIKKDGNIIDNLTPELIDTENFHTNYVLERFFTFQEYHDLTNKTLIITGTNTKNTNTQYYTHTDNNYKDLNVIVATIASMSIPWVFKAPIINNYYHFDGGLYDNYPITLMDIKDNDKIIKYDNTIFGFLIDNKDKIINICDVITELWIIYNGFSKITQIDNLQNSNEFVKLSELFFEIKTELSNLLFAPKEILRQYLDGESNYNINNLFINETQHKIIINNLLVKLTEYNTKNIDDMFECSINHGNTCSELYKFLTNNNINNENKNFLINNILIFYDLKYKLINNKHNMNINNILEKIKIILDKFSEIYSQELAKLTEPNKNINNIISMLRNFIISIIGNDINIAKTQTHTYSYQNLINYFYNTSMNDILCKYFNIVNNKLCNDNFNVMRTIVLDTYDSSILDFNMNDEIKIKLICQGYTKTIQHFSNILHLMKITGKTKNEKYIKSYETLYKDLFV</sequence>
<accession>A0A6C0DXF8</accession>
<name>A0A6C0DXF8_9ZZZZ</name>
<dbReference type="AlphaFoldDB" id="A0A6C0DXF8"/>
<reference evidence="3" key="1">
    <citation type="journal article" date="2020" name="Nature">
        <title>Giant virus diversity and host interactions through global metagenomics.</title>
        <authorList>
            <person name="Schulz F."/>
            <person name="Roux S."/>
            <person name="Paez-Espino D."/>
            <person name="Jungbluth S."/>
            <person name="Walsh D.A."/>
            <person name="Denef V.J."/>
            <person name="McMahon K.D."/>
            <person name="Konstantinidis K.T."/>
            <person name="Eloe-Fadrosh E.A."/>
            <person name="Kyrpides N.C."/>
            <person name="Woyke T."/>
        </authorList>
    </citation>
    <scope>NUCLEOTIDE SEQUENCE</scope>
    <source>
        <strain evidence="3">GVMAG-M-3300023179-103</strain>
    </source>
</reference>
<dbReference type="EMBL" id="MN739695">
    <property type="protein sequence ID" value="QHT21547.1"/>
    <property type="molecule type" value="Genomic_DNA"/>
</dbReference>
<dbReference type="PROSITE" id="PS51635">
    <property type="entry name" value="PNPLA"/>
    <property type="match status" value="1"/>
</dbReference>
<evidence type="ECO:0000313" key="3">
    <source>
        <dbReference type="EMBL" id="QHT21547.1"/>
    </source>
</evidence>
<feature type="domain" description="PNPLA" evidence="2">
    <location>
        <begin position="85"/>
        <end position="341"/>
    </location>
</feature>
<keyword evidence="1" id="KW-0443">Lipid metabolism</keyword>
<dbReference type="InterPro" id="IPR002641">
    <property type="entry name" value="PNPLA_dom"/>
</dbReference>
<dbReference type="InterPro" id="IPR052580">
    <property type="entry name" value="Lipid_Hydrolase"/>
</dbReference>
<dbReference type="Gene3D" id="3.40.1090.10">
    <property type="entry name" value="Cytosolic phospholipase A2 catalytic domain"/>
    <property type="match status" value="1"/>
</dbReference>